<accession>A0AA35KEG9</accession>
<gene>
    <name evidence="2" type="ORF">PODLI_1B038354</name>
</gene>
<proteinExistence type="predicted"/>
<evidence type="ECO:0000313" key="2">
    <source>
        <dbReference type="EMBL" id="CAI5776640.1"/>
    </source>
</evidence>
<keyword evidence="1" id="KW-1133">Transmembrane helix</keyword>
<evidence type="ECO:0000256" key="1">
    <source>
        <dbReference type="SAM" id="Phobius"/>
    </source>
</evidence>
<evidence type="ECO:0000313" key="3">
    <source>
        <dbReference type="Proteomes" id="UP001178461"/>
    </source>
</evidence>
<reference evidence="2" key="1">
    <citation type="submission" date="2022-12" db="EMBL/GenBank/DDBJ databases">
        <authorList>
            <person name="Alioto T."/>
            <person name="Alioto T."/>
            <person name="Gomez Garrido J."/>
        </authorList>
    </citation>
    <scope>NUCLEOTIDE SEQUENCE</scope>
</reference>
<dbReference type="AlphaFoldDB" id="A0AA35KEG9"/>
<keyword evidence="3" id="KW-1185">Reference proteome</keyword>
<dbReference type="Proteomes" id="UP001178461">
    <property type="component" value="Chromosome 6"/>
</dbReference>
<keyword evidence="1" id="KW-0472">Membrane</keyword>
<keyword evidence="1" id="KW-0812">Transmembrane</keyword>
<feature type="transmembrane region" description="Helical" evidence="1">
    <location>
        <begin position="36"/>
        <end position="57"/>
    </location>
</feature>
<protein>
    <submittedName>
        <fullName evidence="2">Uncharacterized protein</fullName>
    </submittedName>
</protein>
<feature type="non-terminal residue" evidence="2">
    <location>
        <position position="76"/>
    </location>
</feature>
<name>A0AA35KEG9_9SAUR</name>
<dbReference type="EMBL" id="OX395131">
    <property type="protein sequence ID" value="CAI5776640.1"/>
    <property type="molecule type" value="Genomic_DNA"/>
</dbReference>
<sequence>MFAEGPSSCISYLGRVQAGQESHEQEVEDAGGGLHAAPGAAGLLLLLLLFLFFLFFFSSSSSLLSLSFISHCRDPS</sequence>
<organism evidence="2 3">
    <name type="scientific">Podarcis lilfordi</name>
    <name type="common">Lilford's wall lizard</name>
    <dbReference type="NCBI Taxonomy" id="74358"/>
    <lineage>
        <taxon>Eukaryota</taxon>
        <taxon>Metazoa</taxon>
        <taxon>Chordata</taxon>
        <taxon>Craniata</taxon>
        <taxon>Vertebrata</taxon>
        <taxon>Euteleostomi</taxon>
        <taxon>Lepidosauria</taxon>
        <taxon>Squamata</taxon>
        <taxon>Bifurcata</taxon>
        <taxon>Unidentata</taxon>
        <taxon>Episquamata</taxon>
        <taxon>Laterata</taxon>
        <taxon>Lacertibaenia</taxon>
        <taxon>Lacertidae</taxon>
        <taxon>Podarcis</taxon>
    </lineage>
</organism>